<keyword evidence="1" id="KW-1133">Transmembrane helix</keyword>
<feature type="transmembrane region" description="Helical" evidence="1">
    <location>
        <begin position="581"/>
        <end position="601"/>
    </location>
</feature>
<name>A0A812R7V0_SYMPI</name>
<comment type="caution">
    <text evidence="2">The sequence shown here is derived from an EMBL/GenBank/DDBJ whole genome shotgun (WGS) entry which is preliminary data.</text>
</comment>
<dbReference type="Pfam" id="PF11317">
    <property type="entry name" value="DUF3119"/>
    <property type="match status" value="1"/>
</dbReference>
<gene>
    <name evidence="2" type="ORF">SPIL2461_LOCUS10397</name>
</gene>
<keyword evidence="1" id="KW-0472">Membrane</keyword>
<reference evidence="2" key="1">
    <citation type="submission" date="2021-02" db="EMBL/GenBank/DDBJ databases">
        <authorList>
            <person name="Dougan E. K."/>
            <person name="Rhodes N."/>
            <person name="Thang M."/>
            <person name="Chan C."/>
        </authorList>
    </citation>
    <scope>NUCLEOTIDE SEQUENCE</scope>
</reference>
<evidence type="ECO:0000313" key="3">
    <source>
        <dbReference type="Proteomes" id="UP000649617"/>
    </source>
</evidence>
<proteinExistence type="predicted"/>
<sequence>MLIHGELVPTSLRRLVVRAAGTQWHFDPQSGGEPLAIHEEQEEEHQLMQPYNFYVRRHLVRQRKSSQSSDAASPNLRASSTLWTQARVRFHAPAQPDWNRLDAVVAGGLRMPPALPYPVKAGPDGQRAQDPCIGWMLRSALKQNLFVLKPPSSVSHAEIFEQAVEQLEGRFEVGKDFFLELQSLGKPVLPSDIRQQTLQNFSAFKADLEELCFGRRQPLLSPRSSVHADDDPEGLDISEDPTGASFLVRRGCSTVYIRDTTLQTAFHGSRDWFELFYDDVFAPPKLFNFVIQWLVCSSTHMVHFVTSFTRIAEKHGFTLIRLPIAQLFPPPAPYWVFRNFSNDRETDFDRLAFYPRRKISLPDCGGDRTQLFTKLLRAWLRKPLDFHFVYATQDVAFEVEEVKAPLREKSHELFQRLKGWILCNADGLCLVALREETAYWYENRLLLSDARDPGVHEEKLERIEALRTKFYEVTDEILAAVAAEALAKSVPACFDSQRTLPSPFESGFSPKWRSSSNTTSLVIHLEGAIDDQELWLPAAVAVLAATRFFGDQQSSEPPVVIKEDYTLAGIFSALGLALCTLPYLGFGLGALITLLGILFFVQAGRVRFVFDNEAFELRTLGGSEELEKPGQNIVVGGENRWKYSSFVNWEFFPKGLVEKGLPPILVYFKETQTPQKEWSTGPGAAANSEEALEKGAVPGMVHFFPCICDAQQIKAEFQRRGCKKL</sequence>
<keyword evidence="3" id="KW-1185">Reference proteome</keyword>
<evidence type="ECO:0000256" key="1">
    <source>
        <dbReference type="SAM" id="Phobius"/>
    </source>
</evidence>
<keyword evidence="1" id="KW-0812">Transmembrane</keyword>
<organism evidence="2 3">
    <name type="scientific">Symbiodinium pilosum</name>
    <name type="common">Dinoflagellate</name>
    <dbReference type="NCBI Taxonomy" id="2952"/>
    <lineage>
        <taxon>Eukaryota</taxon>
        <taxon>Sar</taxon>
        <taxon>Alveolata</taxon>
        <taxon>Dinophyceae</taxon>
        <taxon>Suessiales</taxon>
        <taxon>Symbiodiniaceae</taxon>
        <taxon>Symbiodinium</taxon>
    </lineage>
</organism>
<dbReference type="InterPro" id="IPR021467">
    <property type="entry name" value="DUF3119"/>
</dbReference>
<evidence type="ECO:0000313" key="2">
    <source>
        <dbReference type="EMBL" id="CAE7423555.1"/>
    </source>
</evidence>
<dbReference type="AlphaFoldDB" id="A0A812R7V0"/>
<dbReference type="EMBL" id="CAJNIZ010019258">
    <property type="protein sequence ID" value="CAE7423555.1"/>
    <property type="molecule type" value="Genomic_DNA"/>
</dbReference>
<protein>
    <submittedName>
        <fullName evidence="2">Uncharacterized protein</fullName>
    </submittedName>
</protein>
<accession>A0A812R7V0</accession>
<dbReference type="Proteomes" id="UP000649617">
    <property type="component" value="Unassembled WGS sequence"/>
</dbReference>
<dbReference type="PANTHER" id="PTHR35550:SF2">
    <property type="entry name" value="OS05G0401200 PROTEIN"/>
    <property type="match status" value="1"/>
</dbReference>
<dbReference type="OrthoDB" id="1921626at2759"/>
<dbReference type="PANTHER" id="PTHR35550">
    <property type="match status" value="1"/>
</dbReference>